<gene>
    <name evidence="2" type="ORF">RRG08_042893</name>
</gene>
<reference evidence="2" key="1">
    <citation type="journal article" date="2023" name="G3 (Bethesda)">
        <title>A reference genome for the long-term kleptoplast-retaining sea slug Elysia crispata morphotype clarki.</title>
        <authorList>
            <person name="Eastman K.E."/>
            <person name="Pendleton A.L."/>
            <person name="Shaikh M.A."/>
            <person name="Suttiyut T."/>
            <person name="Ogas R."/>
            <person name="Tomko P."/>
            <person name="Gavelis G."/>
            <person name="Widhalm J.R."/>
            <person name="Wisecaver J.H."/>
        </authorList>
    </citation>
    <scope>NUCLEOTIDE SEQUENCE</scope>
    <source>
        <strain evidence="2">ECLA1</strain>
    </source>
</reference>
<evidence type="ECO:0000313" key="3">
    <source>
        <dbReference type="Proteomes" id="UP001283361"/>
    </source>
</evidence>
<comment type="caution">
    <text evidence="2">The sequence shown here is derived from an EMBL/GenBank/DDBJ whole genome shotgun (WGS) entry which is preliminary data.</text>
</comment>
<feature type="domain" description="PiggyBac transposable element-derived protein" evidence="1">
    <location>
        <begin position="7"/>
        <end position="95"/>
    </location>
</feature>
<dbReference type="Proteomes" id="UP001283361">
    <property type="component" value="Unassembled WGS sequence"/>
</dbReference>
<keyword evidence="3" id="KW-1185">Reference proteome</keyword>
<name>A0AAE1AU51_9GAST</name>
<dbReference type="InterPro" id="IPR029526">
    <property type="entry name" value="PGBD"/>
</dbReference>
<dbReference type="PANTHER" id="PTHR47272:SF1">
    <property type="entry name" value="PIGGYBAC TRANSPOSABLE ELEMENT-DERIVED PROTEIN 3-LIKE"/>
    <property type="match status" value="1"/>
</dbReference>
<sequence>MIDAVELRAIRWFDNKAVTLLTTYAGVSPTVKLTYLDKKEKQYVDIDAPAAIPIYNKLMGGDDKLDFLLAEHRMRFKGKKWYYRIIFHLFDTLVV</sequence>
<organism evidence="2 3">
    <name type="scientific">Elysia crispata</name>
    <name type="common">lettuce slug</name>
    <dbReference type="NCBI Taxonomy" id="231223"/>
    <lineage>
        <taxon>Eukaryota</taxon>
        <taxon>Metazoa</taxon>
        <taxon>Spiralia</taxon>
        <taxon>Lophotrochozoa</taxon>
        <taxon>Mollusca</taxon>
        <taxon>Gastropoda</taxon>
        <taxon>Heterobranchia</taxon>
        <taxon>Euthyneura</taxon>
        <taxon>Panpulmonata</taxon>
        <taxon>Sacoglossa</taxon>
        <taxon>Placobranchoidea</taxon>
        <taxon>Plakobranchidae</taxon>
        <taxon>Elysia</taxon>
    </lineage>
</organism>
<accession>A0AAE1AU51</accession>
<evidence type="ECO:0000313" key="2">
    <source>
        <dbReference type="EMBL" id="KAK3794079.1"/>
    </source>
</evidence>
<dbReference type="Pfam" id="PF13843">
    <property type="entry name" value="DDE_Tnp_1_7"/>
    <property type="match status" value="1"/>
</dbReference>
<dbReference type="PANTHER" id="PTHR47272">
    <property type="entry name" value="DDE_TNP_1_7 DOMAIN-CONTAINING PROTEIN"/>
    <property type="match status" value="1"/>
</dbReference>
<dbReference type="AlphaFoldDB" id="A0AAE1AU51"/>
<dbReference type="EMBL" id="JAWDGP010001143">
    <property type="protein sequence ID" value="KAK3794079.1"/>
    <property type="molecule type" value="Genomic_DNA"/>
</dbReference>
<proteinExistence type="predicted"/>
<evidence type="ECO:0000259" key="1">
    <source>
        <dbReference type="Pfam" id="PF13843"/>
    </source>
</evidence>
<protein>
    <recommendedName>
        <fullName evidence="1">PiggyBac transposable element-derived protein domain-containing protein</fullName>
    </recommendedName>
</protein>